<reference evidence="2" key="2">
    <citation type="submission" date="2013-10" db="EMBL/GenBank/DDBJ databases">
        <authorList>
            <person name="Aslett M."/>
        </authorList>
    </citation>
    <scope>NUCLEOTIDE SEQUENCE [LARGE SCALE GENOMIC DNA]</scope>
    <source>
        <strain evidence="2">Weybridge</strain>
    </source>
</reference>
<proteinExistence type="predicted"/>
<dbReference type="OrthoDB" id="347165at2759"/>
<dbReference type="Proteomes" id="UP000030763">
    <property type="component" value="Unassembled WGS sequence"/>
</dbReference>
<evidence type="ECO:0000313" key="2">
    <source>
        <dbReference type="EMBL" id="CDJ59511.1"/>
    </source>
</evidence>
<dbReference type="AlphaFoldDB" id="U6M648"/>
<gene>
    <name evidence="2" type="ORF">EMWEY_00057760</name>
</gene>
<evidence type="ECO:0000313" key="3">
    <source>
        <dbReference type="Proteomes" id="UP000030763"/>
    </source>
</evidence>
<organism evidence="2 3">
    <name type="scientific">Eimeria maxima</name>
    <name type="common">Coccidian parasite</name>
    <dbReference type="NCBI Taxonomy" id="5804"/>
    <lineage>
        <taxon>Eukaryota</taxon>
        <taxon>Sar</taxon>
        <taxon>Alveolata</taxon>
        <taxon>Apicomplexa</taxon>
        <taxon>Conoidasida</taxon>
        <taxon>Coccidia</taxon>
        <taxon>Eucoccidiorida</taxon>
        <taxon>Eimeriorina</taxon>
        <taxon>Eimeriidae</taxon>
        <taxon>Eimeria</taxon>
    </lineage>
</organism>
<dbReference type="VEuPathDB" id="ToxoDB:EMWEY_00057760"/>
<dbReference type="EMBL" id="HG720488">
    <property type="protein sequence ID" value="CDJ59511.1"/>
    <property type="molecule type" value="Genomic_DNA"/>
</dbReference>
<accession>U6M648</accession>
<feature type="region of interest" description="Disordered" evidence="1">
    <location>
        <begin position="184"/>
        <end position="228"/>
    </location>
</feature>
<dbReference type="GeneID" id="25339762"/>
<name>U6M648_EIMMA</name>
<dbReference type="OMA" id="PHRKQPR"/>
<evidence type="ECO:0000256" key="1">
    <source>
        <dbReference type="SAM" id="MobiDB-lite"/>
    </source>
</evidence>
<sequence length="228" mass="26861">MEEVPEEDFRIDNSIVRCRMSDKVLEPASKREVPVADVISRHVKQVADFNKALEKRRLWRKREKELEAKHKDTWGVLRSEWHEKESREGPSASSSRAKRVLDSIVVEGVDEDVVEQVKEKVAREFGSVDVHAAVRQRVAKEKEAQQLQRQNELSDAWMPDRFYTEELKQKTPWFNPVEFLNELQPKQREGSLTPVASDSDSDCKGRKKKKKRKKEKKKRKKKDRKRKD</sequence>
<reference evidence="2" key="1">
    <citation type="submission" date="2013-10" db="EMBL/GenBank/DDBJ databases">
        <title>Genomic analysis of the causative agents of coccidiosis in chickens.</title>
        <authorList>
            <person name="Reid A.J."/>
            <person name="Blake D."/>
            <person name="Billington K."/>
            <person name="Browne H."/>
            <person name="Dunn M."/>
            <person name="Hung S."/>
            <person name="Kawahara F."/>
            <person name="Miranda-Saavedra D."/>
            <person name="Mourier T."/>
            <person name="Nagra H."/>
            <person name="Otto T.D."/>
            <person name="Rawlings N."/>
            <person name="Sanchez A."/>
            <person name="Sanders M."/>
            <person name="Subramaniam C."/>
            <person name="Tay Y."/>
            <person name="Dear P."/>
            <person name="Doerig C."/>
            <person name="Gruber A."/>
            <person name="Parkinson J."/>
            <person name="Shirley M."/>
            <person name="Wan K.L."/>
            <person name="Berriman M."/>
            <person name="Tomley F."/>
            <person name="Pain A."/>
        </authorList>
    </citation>
    <scope>NUCLEOTIDE SEQUENCE [LARGE SCALE GENOMIC DNA]</scope>
    <source>
        <strain evidence="2">Weybridge</strain>
    </source>
</reference>
<keyword evidence="3" id="KW-1185">Reference proteome</keyword>
<feature type="compositionally biased region" description="Basic residues" evidence="1">
    <location>
        <begin position="205"/>
        <end position="228"/>
    </location>
</feature>
<dbReference type="RefSeq" id="XP_013336159.1">
    <property type="nucleotide sequence ID" value="XM_013480705.1"/>
</dbReference>
<protein>
    <submittedName>
        <fullName evidence="2">Uncharacterized protein</fullName>
    </submittedName>
</protein>